<dbReference type="AlphaFoldDB" id="A0AAV4PRK4"/>
<evidence type="ECO:0000313" key="3">
    <source>
        <dbReference type="Proteomes" id="UP001054945"/>
    </source>
</evidence>
<comment type="caution">
    <text evidence="2">The sequence shown here is derived from an EMBL/GenBank/DDBJ whole genome shotgun (WGS) entry which is preliminary data.</text>
</comment>
<protein>
    <submittedName>
        <fullName evidence="2">Uncharacterized protein</fullName>
    </submittedName>
</protein>
<gene>
    <name evidence="2" type="ORF">CEXT_615241</name>
</gene>
<dbReference type="EMBL" id="BPLR01004926">
    <property type="protein sequence ID" value="GIX98555.1"/>
    <property type="molecule type" value="Genomic_DNA"/>
</dbReference>
<feature type="region of interest" description="Disordered" evidence="1">
    <location>
        <begin position="33"/>
        <end position="52"/>
    </location>
</feature>
<reference evidence="2 3" key="1">
    <citation type="submission" date="2021-06" db="EMBL/GenBank/DDBJ databases">
        <title>Caerostris extrusa draft genome.</title>
        <authorList>
            <person name="Kono N."/>
            <person name="Arakawa K."/>
        </authorList>
    </citation>
    <scope>NUCLEOTIDE SEQUENCE [LARGE SCALE GENOMIC DNA]</scope>
</reference>
<dbReference type="Proteomes" id="UP001054945">
    <property type="component" value="Unassembled WGS sequence"/>
</dbReference>
<evidence type="ECO:0000256" key="1">
    <source>
        <dbReference type="SAM" id="MobiDB-lite"/>
    </source>
</evidence>
<name>A0AAV4PRK4_CAEEX</name>
<accession>A0AAV4PRK4</accession>
<sequence length="88" mass="9983">MSFTCKEFPPRIAVAKKEKTAISIKREMGPSSCYRAAGHTSTWSEKGTKKKKEIALRGHKSTGDPFYSHRKCLVFGSVWEQRTMEDSL</sequence>
<proteinExistence type="predicted"/>
<keyword evidence="3" id="KW-1185">Reference proteome</keyword>
<organism evidence="2 3">
    <name type="scientific">Caerostris extrusa</name>
    <name type="common">Bark spider</name>
    <name type="synonym">Caerostris bankana</name>
    <dbReference type="NCBI Taxonomy" id="172846"/>
    <lineage>
        <taxon>Eukaryota</taxon>
        <taxon>Metazoa</taxon>
        <taxon>Ecdysozoa</taxon>
        <taxon>Arthropoda</taxon>
        <taxon>Chelicerata</taxon>
        <taxon>Arachnida</taxon>
        <taxon>Araneae</taxon>
        <taxon>Araneomorphae</taxon>
        <taxon>Entelegynae</taxon>
        <taxon>Araneoidea</taxon>
        <taxon>Araneidae</taxon>
        <taxon>Caerostris</taxon>
    </lineage>
</organism>
<evidence type="ECO:0000313" key="2">
    <source>
        <dbReference type="EMBL" id="GIX98555.1"/>
    </source>
</evidence>